<dbReference type="KEGG" id="ngf:FRF71_05360"/>
<dbReference type="SUPFAM" id="SSF50199">
    <property type="entry name" value="Staphylococcal nuclease"/>
    <property type="match status" value="1"/>
</dbReference>
<gene>
    <name evidence="2" type="ORF">FRF71_05360</name>
</gene>
<keyword evidence="3" id="KW-1185">Reference proteome</keyword>
<reference evidence="2 3" key="1">
    <citation type="journal article" date="2013" name="J. Microbiol. Biotechnol.">
        <title>Novosphingobium ginsenosidimutans sp. nov., with the ability to convert ginsenoside.</title>
        <authorList>
            <person name="Kim J.K."/>
            <person name="He D."/>
            <person name="Liu Q.M."/>
            <person name="Park H.Y."/>
            <person name="Jung M.S."/>
            <person name="Yoon M.H."/>
            <person name="Kim S.C."/>
            <person name="Im W.T."/>
        </authorList>
    </citation>
    <scope>NUCLEOTIDE SEQUENCE [LARGE SCALE GENOMIC DNA]</scope>
    <source>
        <strain evidence="2 3">FW-6</strain>
    </source>
</reference>
<dbReference type="OrthoDB" id="9805504at2"/>
<evidence type="ECO:0000259" key="1">
    <source>
        <dbReference type="PROSITE" id="PS50830"/>
    </source>
</evidence>
<dbReference type="Gene3D" id="2.40.50.90">
    <property type="match status" value="1"/>
</dbReference>
<dbReference type="AlphaFoldDB" id="A0A5B8SA01"/>
<feature type="domain" description="TNase-like" evidence="1">
    <location>
        <begin position="1"/>
        <end position="103"/>
    </location>
</feature>
<organism evidence="2 3">
    <name type="scientific">Novosphingobium ginsenosidimutans</name>
    <dbReference type="NCBI Taxonomy" id="1176536"/>
    <lineage>
        <taxon>Bacteria</taxon>
        <taxon>Pseudomonadati</taxon>
        <taxon>Pseudomonadota</taxon>
        <taxon>Alphaproteobacteria</taxon>
        <taxon>Sphingomonadales</taxon>
        <taxon>Sphingomonadaceae</taxon>
        <taxon>Novosphingobium</taxon>
    </lineage>
</organism>
<evidence type="ECO:0000313" key="2">
    <source>
        <dbReference type="EMBL" id="QEA17472.1"/>
    </source>
</evidence>
<dbReference type="EMBL" id="CP042345">
    <property type="protein sequence ID" value="QEA17472.1"/>
    <property type="molecule type" value="Genomic_DNA"/>
</dbReference>
<dbReference type="Pfam" id="PF00565">
    <property type="entry name" value="SNase"/>
    <property type="match status" value="1"/>
</dbReference>
<dbReference type="InterPro" id="IPR035437">
    <property type="entry name" value="SNase_OB-fold_sf"/>
</dbReference>
<proteinExistence type="predicted"/>
<dbReference type="InterPro" id="IPR016071">
    <property type="entry name" value="Staphylococal_nuclease_OB-fold"/>
</dbReference>
<name>A0A5B8SA01_9SPHN</name>
<dbReference type="PROSITE" id="PS50830">
    <property type="entry name" value="TNASE_3"/>
    <property type="match status" value="1"/>
</dbReference>
<dbReference type="Proteomes" id="UP000321172">
    <property type="component" value="Chromosome"/>
</dbReference>
<protein>
    <submittedName>
        <fullName evidence="2">Thermonuclease family protein</fullName>
    </submittedName>
</protein>
<accession>A0A5B8SA01</accession>
<evidence type="ECO:0000313" key="3">
    <source>
        <dbReference type="Proteomes" id="UP000321172"/>
    </source>
</evidence>
<sequence length="103" mass="11164">MLVTVHDGNTIRCGFERVRLAGIKAPELPGSPDCAGYRASRSWCDPELAYRSKEALEAFLDSGKVEIIRSGEDRSGQSLAIVKVDGVNAGEHLIARKLAKPLK</sequence>